<gene>
    <name evidence="2" type="ORF">Tco_0992249</name>
</gene>
<feature type="region of interest" description="Disordered" evidence="1">
    <location>
        <begin position="197"/>
        <end position="219"/>
    </location>
</feature>
<comment type="caution">
    <text evidence="2">The sequence shown here is derived from an EMBL/GenBank/DDBJ whole genome shotgun (WGS) entry which is preliminary data.</text>
</comment>
<evidence type="ECO:0000313" key="3">
    <source>
        <dbReference type="Proteomes" id="UP001151760"/>
    </source>
</evidence>
<name>A0ABQ5F2W6_9ASTR</name>
<sequence>MAQTLACISCSPGCLTGIMHCKKDDWRSLENKQCSFVMSPYKQLFADVMFARGTAGFVSVYLNEGCFGYESKGQRKLSKNSEHLLSLSKKEEETWEVYYMMRQLLYTKEAIEGCFTGIMHCKKDDWRSLENKQCSFVMSPYEQLFADVMFARGTASFVSVYLNEATQGWRHVLLVTGIALLFSASKFSNREDVALDMRSKGQKDTPQNGDHLFSTEQKE</sequence>
<accession>A0ABQ5F2W6</accession>
<evidence type="ECO:0000256" key="1">
    <source>
        <dbReference type="SAM" id="MobiDB-lite"/>
    </source>
</evidence>
<protein>
    <submittedName>
        <fullName evidence="2">Uncharacterized protein</fullName>
    </submittedName>
</protein>
<dbReference type="Proteomes" id="UP001151760">
    <property type="component" value="Unassembled WGS sequence"/>
</dbReference>
<proteinExistence type="predicted"/>
<dbReference type="EMBL" id="BQNB010016909">
    <property type="protein sequence ID" value="GJT57195.1"/>
    <property type="molecule type" value="Genomic_DNA"/>
</dbReference>
<reference evidence="2" key="2">
    <citation type="submission" date="2022-01" db="EMBL/GenBank/DDBJ databases">
        <authorList>
            <person name="Yamashiro T."/>
            <person name="Shiraishi A."/>
            <person name="Satake H."/>
            <person name="Nakayama K."/>
        </authorList>
    </citation>
    <scope>NUCLEOTIDE SEQUENCE</scope>
</reference>
<reference evidence="2" key="1">
    <citation type="journal article" date="2022" name="Int. J. Mol. Sci.">
        <title>Draft Genome of Tanacetum Coccineum: Genomic Comparison of Closely Related Tanacetum-Family Plants.</title>
        <authorList>
            <person name="Yamashiro T."/>
            <person name="Shiraishi A."/>
            <person name="Nakayama K."/>
            <person name="Satake H."/>
        </authorList>
    </citation>
    <scope>NUCLEOTIDE SEQUENCE</scope>
</reference>
<evidence type="ECO:0000313" key="2">
    <source>
        <dbReference type="EMBL" id="GJT57195.1"/>
    </source>
</evidence>
<dbReference type="PANTHER" id="PTHR31587">
    <property type="entry name" value="TRANSMEMBRANE PROTEIN (DUF2215)"/>
    <property type="match status" value="1"/>
</dbReference>
<keyword evidence="3" id="KW-1185">Reference proteome</keyword>
<dbReference type="PANTHER" id="PTHR31587:SF3">
    <property type="entry name" value="EXPRESSED PROTEIN"/>
    <property type="match status" value="1"/>
</dbReference>
<organism evidence="2 3">
    <name type="scientific">Tanacetum coccineum</name>
    <dbReference type="NCBI Taxonomy" id="301880"/>
    <lineage>
        <taxon>Eukaryota</taxon>
        <taxon>Viridiplantae</taxon>
        <taxon>Streptophyta</taxon>
        <taxon>Embryophyta</taxon>
        <taxon>Tracheophyta</taxon>
        <taxon>Spermatophyta</taxon>
        <taxon>Magnoliopsida</taxon>
        <taxon>eudicotyledons</taxon>
        <taxon>Gunneridae</taxon>
        <taxon>Pentapetalae</taxon>
        <taxon>asterids</taxon>
        <taxon>campanulids</taxon>
        <taxon>Asterales</taxon>
        <taxon>Asteraceae</taxon>
        <taxon>Asteroideae</taxon>
        <taxon>Anthemideae</taxon>
        <taxon>Anthemidinae</taxon>
        <taxon>Tanacetum</taxon>
    </lineage>
</organism>